<gene>
    <name evidence="4" type="ORF">ACD_80C00114G0001</name>
</gene>
<organism evidence="4">
    <name type="scientific">uncultured bacterium</name>
    <name type="common">gcode 4</name>
    <dbReference type="NCBI Taxonomy" id="1234023"/>
    <lineage>
        <taxon>Bacteria</taxon>
        <taxon>environmental samples</taxon>
    </lineage>
</organism>
<sequence length="2305" mass="250842">MKKNFLKFLTLSVTAIGALLFFQTFANQALMDPSFDTSIVPVGFNNTVQTVAKQSDGKIIFGGDFTTYKWVAANRIVRLYTDGNIDYSFNVGGTWFDQTVSTIAVQTDGKIVVGGTLQLYNWVTSNRIIRLNADGTKDTGFNVGGTWFVGLVKSIAIQSDGKIIIGGTLQVYNWVSSNRIIRLNSDGTKDTGFTIWGWFSSDVYTLAIQSDGKILVGGVFTTYNSVGSKYIARLNSDGTLDTWFTIGTWFNNAVNTLAVQGDGKILVGGIFTTYDIWVLSWANRIIRLNADGTKDTGFNNGWFGGSVITLALQGDGKIVAWGAFTTYSWVTAKYFTRLNADGLKDTGFNVGGSWFNTSVNALTIQTNGKIVIGGAFVNHNWTTVNRISRANTDGTRDTSFNVGDGNWFNTTIQAVATQSDGKIIVGGQFTTYKWIAVGKIARLNTNGTLDTGFNVGWVGFTTTVNALAVQSDGKIIVGWSILVYNWTGVKYLIRLNSDGSIDTGFNMGSWFSSTVRSIKIQSDGKIVVGGSFTTYNWIGSKYIARLNTDGSIDTWFIIGIGTWFNNQIYALTIQNDWKIIVGGQFTTYGTWASSWANRIIRLNTDGSRDTGFNIWWGLDNQVMSLAIQSDGKIIVGGYWLATYSWTAVDTLVRLNTGGSLDTGFKKPWWGTFQTISAITIQSDDKIIVGWSFSTCSWVSSNRIVRLNSGGTRDNSFNVGLWFTWAGASVQAFSLLSGGKLFVVGTFTGYNWTPVSNFATLYGETPYIILPASSSPSDLTGEFFSKWYVDLNGDLSWANAISLEAITGNIPVWFNIINQNIKLSLPTNIKINKANNITTYTGIIVPPTPRLIASVNGNTVLSAFKVGSTTEALKLSWWVATLSVFTPSKTIWDPVQVFSSDNNGTSRTLETTTTVSSIWWTPWVEFTANHFTDFAIVWYSTGSFVINNDDASTTGDSVTLTITGVWITDMSFSNDGSNRSSPVAFATSQAWTLSAGAGTKTVYASFNGGDIITTDTITYSIPLTVFTIQGGGNYCDWWTGLDISLDNSQSDVNYELYLNNNPTAITFTGTWAPLDFWIQTVAGDYTVVGTNGWWSTPMSGTVTITVNPQPTAITWTTYVNIWETSALTDDTTGGTWTSSDTGIVTVSLTGLVTRILEGTVTITYTLPTGCSVSVSITGPAATWSFVINNDTGTTNSLAATLNITGAWITNMRFQNDTTGGSRSDREIFATTKAWTLSAGTGLKTVYVEFDTNNTTGTAEISSNDTIIYVLPSMCSDISQAECDSLVALYNNTNGANWTNDTNWLQTWAVCSSWYGVTCAWGHVKKINLPSNNLSGIIPVEFNGLTSLTWLYLNNNLITSLEVNAFSWLNSLVTLRLHGNSITSIASGTFSWLPLLQTLRLHVNAITSIEIGDFNWLPNLRTLYLNNNTISSIDVGAFNWHPVLLYLYLQDNQIPSIRYWDFNSLSNLVVLYLDHNQITSIESGSFNWNPNLNSLALYNNLLTSLDYNSFHWLSTVNNLELSHNHISSIASNTFNWLSGLVSLGLTYNLLTWIVPGTFNWLPALTTLYLSNNALATLPESFPTEVPNLGVGTLYIGNNKLCTWAWSNDLFNFINTKSAAGWQATQDTSSCIIATGSFVINNNAPVTVSDIVTLNMTGVWIMNMRFQNDATGGARSSRQTYSVTNPRALTAIAGMRTVYAQFDTDGNTGTAEITTSDTINYTLPAPSFTINNYAASTILTGVTLNISGSFMNARFQNESGVRWSREPSFVIGVSKAWILSDGTGMKTVNAEFDTDGNTATAEFITNDIINYIGTPALPPPGGVWTLTINNYAASTTGTLVTLNVSGPWILNMRFQNDTTGWSRSARMPFVGSTSWSLSAGTGWKTVYAQFDTDGNTSTSEGTATASISYTDAVIILPPPGTGVIPPGTGVLPSFTINNNAISTINPSVGLRMTGVWTYMRFQNDSIVGTRTSRMPFMANAGWALSAGTGMKWVFAEFDTDNNTGTIEVSTSRSINYLGTDAVIINSSTISWFIASLTGKTFTLVSGFYIGINDISFADPLATNEILAPIIMQNNTIIPSDVIEVQFDAGTLITYSGNQFTGTLSAPTLSAGLNLPWLSNAAILMQFWTLGHRIDFNQPVTLRIPAPGKSVWEKLNIYSSETANVYAGDPSQRTFEQMGTVELYNGSPYVVIPTLHASRWALEALSGSFVINDDAASTTGVDVILNISGAWILNMQFSNDNSTRSPRVSFAATTAWTLTAGTGNKTVYAQFDVDGDFSSDIATSDDILYDTVELTGCIWSSCADITLRI</sequence>
<dbReference type="InterPro" id="IPR001611">
    <property type="entry name" value="Leu-rich_rpt"/>
</dbReference>
<dbReference type="InterPro" id="IPR008964">
    <property type="entry name" value="Invasin/intimin_cell_adhesion"/>
</dbReference>
<dbReference type="InterPro" id="IPR032675">
    <property type="entry name" value="LRR_dom_sf"/>
</dbReference>
<dbReference type="Pfam" id="PF13855">
    <property type="entry name" value="LRR_8"/>
    <property type="match status" value="3"/>
</dbReference>
<dbReference type="SUPFAM" id="SSF52058">
    <property type="entry name" value="L domain-like"/>
    <property type="match status" value="1"/>
</dbReference>
<feature type="signal peptide" evidence="3">
    <location>
        <begin position="1"/>
        <end position="26"/>
    </location>
</feature>
<dbReference type="Gene3D" id="2.80.10.50">
    <property type="match status" value="6"/>
</dbReference>
<dbReference type="NCBIfam" id="TIGR02608">
    <property type="entry name" value="delta_60_rpt"/>
    <property type="match status" value="13"/>
</dbReference>
<comment type="caution">
    <text evidence="4">The sequence shown here is derived from an EMBL/GenBank/DDBJ whole genome shotgun (WGS) entry which is preliminary data.</text>
</comment>
<name>K1XXR7_9BACT</name>
<dbReference type="GO" id="GO:0009274">
    <property type="term" value="C:peptidoglycan-based cell wall"/>
    <property type="evidence" value="ECO:0007669"/>
    <property type="project" value="UniProtKB-ARBA"/>
</dbReference>
<keyword evidence="3" id="KW-0732">Signal</keyword>
<dbReference type="SMART" id="SM00365">
    <property type="entry name" value="LRR_SD22"/>
    <property type="match status" value="4"/>
</dbReference>
<proteinExistence type="predicted"/>
<protein>
    <submittedName>
        <fullName evidence="4">Uncharacterized protein</fullName>
    </submittedName>
</protein>
<dbReference type="SUPFAM" id="SSF49373">
    <property type="entry name" value="Invasin/intimin cell-adhesion fragments"/>
    <property type="match status" value="1"/>
</dbReference>
<accession>K1XXR7</accession>
<dbReference type="SUPFAM" id="SSF101898">
    <property type="entry name" value="NHL repeat"/>
    <property type="match status" value="1"/>
</dbReference>
<dbReference type="EMBL" id="AMFJ01036121">
    <property type="protein sequence ID" value="EKD25128.1"/>
    <property type="molecule type" value="Genomic_DNA"/>
</dbReference>
<dbReference type="Gene3D" id="2.60.40.1080">
    <property type="match status" value="1"/>
</dbReference>
<evidence type="ECO:0000313" key="4">
    <source>
        <dbReference type="EMBL" id="EKD25128.1"/>
    </source>
</evidence>
<dbReference type="InterPro" id="IPR013431">
    <property type="entry name" value="Delta_60_rpt"/>
</dbReference>
<feature type="chain" id="PRO_5022674298" evidence="3">
    <location>
        <begin position="27"/>
        <end position="2305"/>
    </location>
</feature>
<dbReference type="SMART" id="SM00369">
    <property type="entry name" value="LRR_TYP"/>
    <property type="match status" value="9"/>
</dbReference>
<feature type="non-terminal residue" evidence="4">
    <location>
        <position position="2305"/>
    </location>
</feature>
<keyword evidence="2" id="KW-0677">Repeat</keyword>
<keyword evidence="1" id="KW-0433">Leucine-rich repeat</keyword>
<dbReference type="FunFam" id="3.80.10.10:FF:001164">
    <property type="entry name" value="GH01279p"/>
    <property type="match status" value="1"/>
</dbReference>
<dbReference type="Pfam" id="PF17164">
    <property type="entry name" value="DUF5122"/>
    <property type="match status" value="13"/>
</dbReference>
<reference evidence="4" key="1">
    <citation type="journal article" date="2012" name="Science">
        <title>Fermentation, hydrogen, and sulfur metabolism in multiple uncultivated bacterial phyla.</title>
        <authorList>
            <person name="Wrighton K.C."/>
            <person name="Thomas B.C."/>
            <person name="Sharon I."/>
            <person name="Miller C.S."/>
            <person name="Castelle C.J."/>
            <person name="VerBerkmoes N.C."/>
            <person name="Wilkins M.J."/>
            <person name="Hettich R.L."/>
            <person name="Lipton M.S."/>
            <person name="Williams K.H."/>
            <person name="Long P.E."/>
            <person name="Banfield J.F."/>
        </authorList>
    </citation>
    <scope>NUCLEOTIDE SEQUENCE [LARGE SCALE GENOMIC DNA]</scope>
</reference>
<dbReference type="PANTHER" id="PTHR24366">
    <property type="entry name" value="IG(IMMUNOGLOBULIN) AND LRR(LEUCINE RICH REPEAT) DOMAINS"/>
    <property type="match status" value="1"/>
</dbReference>
<dbReference type="InterPro" id="IPR003591">
    <property type="entry name" value="Leu-rich_rpt_typical-subtyp"/>
</dbReference>
<dbReference type="Gene3D" id="3.80.10.10">
    <property type="entry name" value="Ribonuclease Inhibitor"/>
    <property type="match status" value="2"/>
</dbReference>
<evidence type="ECO:0000256" key="3">
    <source>
        <dbReference type="SAM" id="SignalP"/>
    </source>
</evidence>
<dbReference type="PROSITE" id="PS51450">
    <property type="entry name" value="LRR"/>
    <property type="match status" value="3"/>
</dbReference>
<evidence type="ECO:0000256" key="2">
    <source>
        <dbReference type="ARBA" id="ARBA00022737"/>
    </source>
</evidence>
<evidence type="ECO:0000256" key="1">
    <source>
        <dbReference type="ARBA" id="ARBA00022614"/>
    </source>
</evidence>